<feature type="transmembrane region" description="Helical" evidence="1">
    <location>
        <begin position="19"/>
        <end position="37"/>
    </location>
</feature>
<evidence type="ECO:0000256" key="1">
    <source>
        <dbReference type="SAM" id="Phobius"/>
    </source>
</evidence>
<reference evidence="2 3" key="1">
    <citation type="journal article" date="2019" name="Sci. Rep.">
        <title>Orb-weaving spider Araneus ventricosus genome elucidates the spidroin gene catalogue.</title>
        <authorList>
            <person name="Kono N."/>
            <person name="Nakamura H."/>
            <person name="Ohtoshi R."/>
            <person name="Moran D.A.P."/>
            <person name="Shinohara A."/>
            <person name="Yoshida Y."/>
            <person name="Fujiwara M."/>
            <person name="Mori M."/>
            <person name="Tomita M."/>
            <person name="Arakawa K."/>
        </authorList>
    </citation>
    <scope>NUCLEOTIDE SEQUENCE [LARGE SCALE GENOMIC DNA]</scope>
</reference>
<keyword evidence="1" id="KW-0472">Membrane</keyword>
<organism evidence="2 3">
    <name type="scientific">Araneus ventricosus</name>
    <name type="common">Orbweaver spider</name>
    <name type="synonym">Epeira ventricosa</name>
    <dbReference type="NCBI Taxonomy" id="182803"/>
    <lineage>
        <taxon>Eukaryota</taxon>
        <taxon>Metazoa</taxon>
        <taxon>Ecdysozoa</taxon>
        <taxon>Arthropoda</taxon>
        <taxon>Chelicerata</taxon>
        <taxon>Arachnida</taxon>
        <taxon>Araneae</taxon>
        <taxon>Araneomorphae</taxon>
        <taxon>Entelegynae</taxon>
        <taxon>Araneoidea</taxon>
        <taxon>Araneidae</taxon>
        <taxon>Araneus</taxon>
    </lineage>
</organism>
<proteinExistence type="predicted"/>
<name>A0A4Y2PGX0_ARAVE</name>
<evidence type="ECO:0000313" key="3">
    <source>
        <dbReference type="Proteomes" id="UP000499080"/>
    </source>
</evidence>
<evidence type="ECO:0000313" key="2">
    <source>
        <dbReference type="EMBL" id="GBN50574.1"/>
    </source>
</evidence>
<accession>A0A4Y2PGX0</accession>
<keyword evidence="1" id="KW-1133">Transmembrane helix</keyword>
<protein>
    <submittedName>
        <fullName evidence="2">Uncharacterized protein</fullName>
    </submittedName>
</protein>
<keyword evidence="1" id="KW-0812">Transmembrane</keyword>
<dbReference type="OrthoDB" id="6416117at2759"/>
<dbReference type="EMBL" id="BGPR01293283">
    <property type="protein sequence ID" value="GBN50574.1"/>
    <property type="molecule type" value="Genomic_DNA"/>
</dbReference>
<dbReference type="Proteomes" id="UP000499080">
    <property type="component" value="Unassembled WGS sequence"/>
</dbReference>
<comment type="caution">
    <text evidence="2">The sequence shown here is derived from an EMBL/GenBank/DDBJ whole genome shotgun (WGS) entry which is preliminary data.</text>
</comment>
<sequence>MINGAFHTFLLDFEKKSMWSAWSIFFLLWLGFAWIMLTTPSDIASAPSIQVQVPTLKQNCVSKKIKCVNDCSFLCLEKKNRCVGGVCQAELDKINCNTSTGGIAILMKEPVPHWTCLCTDSTFWSGKECELLNPDVCEHGVFLYKSRDDFTCLCPYPYQLITINGRPHCVEKYVANFFPEKLGKLVTQCPSWRNCDNL</sequence>
<keyword evidence="3" id="KW-1185">Reference proteome</keyword>
<dbReference type="AlphaFoldDB" id="A0A4Y2PGX0"/>
<gene>
    <name evidence="2" type="ORF">AVEN_235717_1</name>
</gene>